<dbReference type="RefSeq" id="WP_319054491.1">
    <property type="nucleotide sequence ID" value="NZ_JARAUR010000148.1"/>
</dbReference>
<evidence type="ECO:0000313" key="2">
    <source>
        <dbReference type="Proteomes" id="UP001271274"/>
    </source>
</evidence>
<name>A0ABU4NRF5_9ACTN</name>
<dbReference type="Proteomes" id="UP001271274">
    <property type="component" value="Unassembled WGS sequence"/>
</dbReference>
<accession>A0ABU4NRF5</accession>
<reference evidence="1 2" key="1">
    <citation type="journal article" date="2023" name="Microb. Genom.">
        <title>Mesoterricola silvestris gen. nov., sp. nov., Mesoterricola sediminis sp. nov., Geothrix oryzae sp. nov., Geothrix edaphica sp. nov., Geothrix rubra sp. nov., and Geothrix limicola sp. nov., six novel members of Acidobacteriota isolated from soils.</title>
        <authorList>
            <person name="Weisberg A.J."/>
            <person name="Pearce E."/>
            <person name="Kramer C.G."/>
            <person name="Chang J.H."/>
            <person name="Clarke C.R."/>
        </authorList>
    </citation>
    <scope>NUCLEOTIDE SEQUENCE [LARGE SCALE GENOMIC DNA]</scope>
    <source>
        <strain evidence="1 2">ID09-01A</strain>
    </source>
</reference>
<organism evidence="1 2">
    <name type="scientific">Streptomyces europaeiscabiei</name>
    <dbReference type="NCBI Taxonomy" id="146819"/>
    <lineage>
        <taxon>Bacteria</taxon>
        <taxon>Bacillati</taxon>
        <taxon>Actinomycetota</taxon>
        <taxon>Actinomycetes</taxon>
        <taxon>Kitasatosporales</taxon>
        <taxon>Streptomycetaceae</taxon>
        <taxon>Streptomyces</taxon>
    </lineage>
</organism>
<evidence type="ECO:0000313" key="1">
    <source>
        <dbReference type="EMBL" id="MDX3705324.1"/>
    </source>
</evidence>
<protein>
    <submittedName>
        <fullName evidence="1">Uncharacterized protein</fullName>
    </submittedName>
</protein>
<comment type="caution">
    <text evidence="1">The sequence shown here is derived from an EMBL/GenBank/DDBJ whole genome shotgun (WGS) entry which is preliminary data.</text>
</comment>
<gene>
    <name evidence="1" type="ORF">PV662_37385</name>
</gene>
<sequence length="253" mass="27125">MPTTTDIARTHGHTGPTNCQDCGTTESVHFGSWFDPQTRESGSFLQCCNCGIKAGDPIYTHAEDACDAPATRYVPNVNSDPHGQLAFKRIQERAIEAYIGGQHQATVLELAGREAEDLAIAAVLEAVGRAYAAAALNKAAQVLADKLDEETYLALGDVAATLDLDVVEDLDGANDTGEYGPEVRVFHRTEGWTMGGSPTPEPCTSNHFRQQDGRPACTAIAVWKVVEDHGLHLSIGFYCDVDLPAENRPAATV</sequence>
<keyword evidence="2" id="KW-1185">Reference proteome</keyword>
<dbReference type="EMBL" id="JARAYU010000018">
    <property type="protein sequence ID" value="MDX3705324.1"/>
    <property type="molecule type" value="Genomic_DNA"/>
</dbReference>
<proteinExistence type="predicted"/>